<evidence type="ECO:0000313" key="1">
    <source>
        <dbReference type="EMBL" id="GLO37054.1"/>
    </source>
</evidence>
<comment type="caution">
    <text evidence="1">The sequence shown here is derived from an EMBL/GenBank/DDBJ whole genome shotgun (WGS) entry which is preliminary data.</text>
</comment>
<name>A0AA37VWQ3_PSEPU</name>
<dbReference type="AlphaFoldDB" id="A0AA37VWQ3"/>
<dbReference type="EMBL" id="BSKJ01000009">
    <property type="protein sequence ID" value="GLO37054.1"/>
    <property type="molecule type" value="Genomic_DNA"/>
</dbReference>
<accession>A0AA37VWQ3</accession>
<gene>
    <name evidence="1" type="ORF">PPUN14671_38900</name>
</gene>
<sequence>MIKKVFDKQNNLIDTELRMSDFTREGVKLIKSKVSSWENSKSARNNPPDFTALNKQLKIIRSRQGS</sequence>
<protein>
    <submittedName>
        <fullName evidence="1">Uncharacterized protein</fullName>
    </submittedName>
</protein>
<reference evidence="1" key="1">
    <citation type="submission" date="2023-01" db="EMBL/GenBank/DDBJ databases">
        <title>Whole-genome sequence of Pseudomonas putida NBRC 14671.</title>
        <authorList>
            <person name="Morohoshi T."/>
            <person name="Someya N."/>
        </authorList>
    </citation>
    <scope>NUCLEOTIDE SEQUENCE</scope>
    <source>
        <strain evidence="1">NBRC 14671</strain>
    </source>
</reference>
<evidence type="ECO:0000313" key="2">
    <source>
        <dbReference type="Proteomes" id="UP001161257"/>
    </source>
</evidence>
<dbReference type="Proteomes" id="UP001161257">
    <property type="component" value="Unassembled WGS sequence"/>
</dbReference>
<organism evidence="1 2">
    <name type="scientific">Pseudomonas putida</name>
    <name type="common">Arthrobacter siderocapsulatus</name>
    <dbReference type="NCBI Taxonomy" id="303"/>
    <lineage>
        <taxon>Bacteria</taxon>
        <taxon>Pseudomonadati</taxon>
        <taxon>Pseudomonadota</taxon>
        <taxon>Gammaproteobacteria</taxon>
        <taxon>Pseudomonadales</taxon>
        <taxon>Pseudomonadaceae</taxon>
        <taxon>Pseudomonas</taxon>
    </lineage>
</organism>
<proteinExistence type="predicted"/>